<evidence type="ECO:0000256" key="1">
    <source>
        <dbReference type="SAM" id="MobiDB-lite"/>
    </source>
</evidence>
<dbReference type="RefSeq" id="WP_263062006.1">
    <property type="nucleotide sequence ID" value="NZ_JAOUSE010000040.1"/>
</dbReference>
<organism evidence="3 4">
    <name type="scientific">Pallidibacillus thermolactis</name>
    <dbReference type="NCBI Taxonomy" id="251051"/>
    <lineage>
        <taxon>Bacteria</taxon>
        <taxon>Bacillati</taxon>
        <taxon>Bacillota</taxon>
        <taxon>Bacilli</taxon>
        <taxon>Bacillales</taxon>
        <taxon>Bacillaceae</taxon>
        <taxon>Pallidibacillus</taxon>
    </lineage>
</organism>
<dbReference type="Pfam" id="PF21101">
    <property type="entry name" value="YqgU"/>
    <property type="match status" value="1"/>
</dbReference>
<gene>
    <name evidence="3" type="ORF">OEV82_11900</name>
</gene>
<dbReference type="Proteomes" id="UP001208656">
    <property type="component" value="Unassembled WGS sequence"/>
</dbReference>
<evidence type="ECO:0000259" key="2">
    <source>
        <dbReference type="Pfam" id="PF21101"/>
    </source>
</evidence>
<sequence length="380" mass="44655">MAKSNLKYFIMLIFIFCFLIGCQKQDLHLQPSVSSKHEKTSTDHTMDQNAMNHPERKIQSLEVIEEQFEYIVGWLNNETILFIEHLNDEYVITSYNLYSGEKKQIYSSHIPILQAILSPSKTHLLIHTSPIVFEADVKVIELKEQKLIYHDRIESSEISFEWNGYDESKLFVVAFLEDWTFHTYIVNIQKKVKEEIDMPYPFAIWNDTSVLLTLDWGNDSLNMTAPILRFHNDTKDFVLKNEKYYFLQGWKGITLALGVNKDLENIADFKFYNDKWELVQKLSFPYLTEYTNREIPRFDLVDDHTFFIVAPRNCEEENIHCKFDLVKVDLFSGKQEIIIENVANEPILPSPDGDLVLSGFQFENVIQVNKKKIEPFLKIQ</sequence>
<protein>
    <recommendedName>
        <fullName evidence="2">YqgU-like 6-bladed beta-propeller domain-containing protein</fullName>
    </recommendedName>
</protein>
<feature type="domain" description="YqgU-like 6-bladed beta-propeller" evidence="2">
    <location>
        <begin position="96"/>
        <end position="359"/>
    </location>
</feature>
<feature type="region of interest" description="Disordered" evidence="1">
    <location>
        <begin position="33"/>
        <end position="52"/>
    </location>
</feature>
<proteinExistence type="predicted"/>
<reference evidence="3 4" key="1">
    <citation type="submission" date="2022-10" db="EMBL/GenBank/DDBJ databases">
        <title>Description of Fervidibacillus gen. nov. in the family Fervidibacillaceae fam. nov. with two species, Fervidibacillus albus sp. nov., and Fervidibacillus halotolerans sp. nov., isolated from tidal flat sediments.</title>
        <authorList>
            <person name="Kwon K.K."/>
            <person name="Yang S.-H."/>
        </authorList>
    </citation>
    <scope>NUCLEOTIDE SEQUENCE [LARGE SCALE GENOMIC DNA]</scope>
    <source>
        <strain evidence="3 4">DSM 23332</strain>
    </source>
</reference>
<evidence type="ECO:0000313" key="4">
    <source>
        <dbReference type="Proteomes" id="UP001208656"/>
    </source>
</evidence>
<name>A0ABT2WJI4_9BACI</name>
<feature type="compositionally biased region" description="Basic and acidic residues" evidence="1">
    <location>
        <begin position="35"/>
        <end position="46"/>
    </location>
</feature>
<dbReference type="InterPro" id="IPR048421">
    <property type="entry name" value="YqgU_beta-prop"/>
</dbReference>
<evidence type="ECO:0000313" key="3">
    <source>
        <dbReference type="EMBL" id="MCU9595141.1"/>
    </source>
</evidence>
<dbReference type="PROSITE" id="PS51257">
    <property type="entry name" value="PROKAR_LIPOPROTEIN"/>
    <property type="match status" value="1"/>
</dbReference>
<comment type="caution">
    <text evidence="3">The sequence shown here is derived from an EMBL/GenBank/DDBJ whole genome shotgun (WGS) entry which is preliminary data.</text>
</comment>
<keyword evidence="4" id="KW-1185">Reference proteome</keyword>
<dbReference type="EMBL" id="JAOUSE010000040">
    <property type="protein sequence ID" value="MCU9595141.1"/>
    <property type="molecule type" value="Genomic_DNA"/>
</dbReference>
<dbReference type="SUPFAM" id="SSF82171">
    <property type="entry name" value="DPP6 N-terminal domain-like"/>
    <property type="match status" value="1"/>
</dbReference>
<accession>A0ABT2WJI4</accession>